<evidence type="ECO:0000313" key="3">
    <source>
        <dbReference type="Proteomes" id="UP000558284"/>
    </source>
</evidence>
<protein>
    <submittedName>
        <fullName evidence="2">DUF1176 domain-containing protein</fullName>
    </submittedName>
</protein>
<feature type="chain" id="PRO_5032916447" evidence="1">
    <location>
        <begin position="23"/>
        <end position="352"/>
    </location>
</feature>
<comment type="caution">
    <text evidence="2">The sequence shown here is derived from an EMBL/GenBank/DDBJ whole genome shotgun (WGS) entry which is preliminary data.</text>
</comment>
<dbReference type="Proteomes" id="UP000558284">
    <property type="component" value="Unassembled WGS sequence"/>
</dbReference>
<keyword evidence="1" id="KW-0732">Signal</keyword>
<evidence type="ECO:0000256" key="1">
    <source>
        <dbReference type="SAM" id="SignalP"/>
    </source>
</evidence>
<proteinExistence type="predicted"/>
<dbReference type="InterPro" id="IPR009560">
    <property type="entry name" value="DUF1176"/>
</dbReference>
<gene>
    <name evidence="2" type="ORF">H0241_09735</name>
</gene>
<name>A0A838B395_9HYPH</name>
<accession>A0A838B395</accession>
<dbReference type="AlphaFoldDB" id="A0A838B395"/>
<reference evidence="2 3" key="1">
    <citation type="submission" date="2020-07" db="EMBL/GenBank/DDBJ databases">
        <title>Definition of the novel symbiovar canariense within Mesorhizobium novociceri, a new species of genus Mesorhizobium nodulating Cicer canariense in the Caldera de Taburiente National Park (La Palma, Canary Islands).</title>
        <authorList>
            <person name="Leon-Barrios M."/>
            <person name="Perez-Yepez J."/>
            <person name="Flores-Felix J.D."/>
            <person name="Ramirez-Baena M.H."/>
            <person name="Pulido-Suarez L."/>
            <person name="Igual J.M."/>
            <person name="Velazquez E."/>
            <person name="Peix A."/>
        </authorList>
    </citation>
    <scope>NUCLEOTIDE SEQUENCE [LARGE SCALE GENOMIC DNA]</scope>
    <source>
        <strain evidence="2 3">CCANP35</strain>
    </source>
</reference>
<dbReference type="Pfam" id="PF06674">
    <property type="entry name" value="DUF1176"/>
    <property type="match status" value="1"/>
</dbReference>
<organism evidence="2 3">
    <name type="scientific">Mesorhizobium neociceri</name>
    <dbReference type="NCBI Taxonomy" id="1307853"/>
    <lineage>
        <taxon>Bacteria</taxon>
        <taxon>Pseudomonadati</taxon>
        <taxon>Pseudomonadota</taxon>
        <taxon>Alphaproteobacteria</taxon>
        <taxon>Hyphomicrobiales</taxon>
        <taxon>Phyllobacteriaceae</taxon>
        <taxon>Mesorhizobium</taxon>
    </lineage>
</organism>
<dbReference type="EMBL" id="JACDTY010000003">
    <property type="protein sequence ID" value="MBA1140537.1"/>
    <property type="molecule type" value="Genomic_DNA"/>
</dbReference>
<sequence length="352" mass="38486">MRHIFLVAAAFFSLAVSGQAVFADDEPVAADQAPYVDDRSDAAAVIRSLYSAINRHEFARAWGYYGDTKPAKDFDTFVKGYDGTDKVDVETGAISDEGAAGSIYYSVPVAIRATGKDGKEAVFAGCYTLRQVSAQVQAPPFQPIFIDKGALKPSKAEFEEALPPSCGDGPPPPKKDTALEQAKKAFLATYGNQCDKQFLADEPTVFSIKYKDKDAQPGDAEKETRLFHFSCSAAAYNEASIYYMTDEVSGVLQLQFTEPELDIRYENNDSDAKLLGVTVIGFHTSGWATNSDYDEETRTISTFNKWRGIGDASDAGTYLFRNGNFSLVQYDVDASYDGEENPQTVVDYNTAP</sequence>
<keyword evidence="3" id="KW-1185">Reference proteome</keyword>
<feature type="signal peptide" evidence="1">
    <location>
        <begin position="1"/>
        <end position="22"/>
    </location>
</feature>
<dbReference type="RefSeq" id="WP_181057198.1">
    <property type="nucleotide sequence ID" value="NZ_JACDTY010000003.1"/>
</dbReference>
<evidence type="ECO:0000313" key="2">
    <source>
        <dbReference type="EMBL" id="MBA1140537.1"/>
    </source>
</evidence>